<feature type="domain" description="Protein kinase" evidence="4">
    <location>
        <begin position="700"/>
        <end position="1010"/>
    </location>
</feature>
<protein>
    <recommendedName>
        <fullName evidence="4">Protein kinase domain-containing protein</fullName>
    </recommendedName>
</protein>
<dbReference type="GeneID" id="92008356"/>
<evidence type="ECO:0000256" key="3">
    <source>
        <dbReference type="PROSITE-ProRule" id="PRU10141"/>
    </source>
</evidence>
<dbReference type="PROSITE" id="PS50011">
    <property type="entry name" value="PROTEIN_KINASE_DOM"/>
    <property type="match status" value="2"/>
</dbReference>
<dbReference type="Pfam" id="PF14479">
    <property type="entry name" value="HeLo"/>
    <property type="match status" value="1"/>
</dbReference>
<evidence type="ECO:0000256" key="1">
    <source>
        <dbReference type="ARBA" id="ARBA00022741"/>
    </source>
</evidence>
<dbReference type="SUPFAM" id="SSF56112">
    <property type="entry name" value="Protein kinase-like (PK-like)"/>
    <property type="match status" value="2"/>
</dbReference>
<evidence type="ECO:0000313" key="5">
    <source>
        <dbReference type="EMBL" id="KAL0260581.1"/>
    </source>
</evidence>
<dbReference type="InterPro" id="IPR038305">
    <property type="entry name" value="HeLo_sf"/>
</dbReference>
<feature type="domain" description="Protein kinase" evidence="4">
    <location>
        <begin position="93"/>
        <end position="375"/>
    </location>
</feature>
<reference evidence="5 6" key="1">
    <citation type="submission" date="2024-02" db="EMBL/GenBank/DDBJ databases">
        <title>De novo assembly and annotation of 12 fungi associated with fruit tree decline syndrome in Ontario, Canada.</title>
        <authorList>
            <person name="Sulman M."/>
            <person name="Ellouze W."/>
            <person name="Ilyukhin E."/>
        </authorList>
    </citation>
    <scope>NUCLEOTIDE SEQUENCE [LARGE SCALE GENOMIC DNA]</scope>
    <source>
        <strain evidence="5 6">FDS-637</strain>
    </source>
</reference>
<dbReference type="InterPro" id="IPR011009">
    <property type="entry name" value="Kinase-like_dom_sf"/>
</dbReference>
<dbReference type="InterPro" id="IPR017441">
    <property type="entry name" value="Protein_kinase_ATP_BS"/>
</dbReference>
<evidence type="ECO:0000313" key="6">
    <source>
        <dbReference type="Proteomes" id="UP001430584"/>
    </source>
</evidence>
<keyword evidence="1 3" id="KW-0547">Nucleotide-binding</keyword>
<keyword evidence="2 3" id="KW-0067">ATP-binding</keyword>
<gene>
    <name evidence="5" type="ORF">SLS55_004271</name>
</gene>
<dbReference type="Gene3D" id="1.10.510.10">
    <property type="entry name" value="Transferase(Phosphotransferase) domain 1"/>
    <property type="match status" value="2"/>
</dbReference>
<name>A0ABR3CJY9_9PEZI</name>
<comment type="caution">
    <text evidence="5">The sequence shown here is derived from an EMBL/GenBank/DDBJ whole genome shotgun (WGS) entry which is preliminary data.</text>
</comment>
<sequence length="1027" mass="116198">MARIGTSYHASSLIASPKICLVLHLLQRRDFIIHFVKKKVTDKALPITAQVLKEILNDDKVATDFERTQYCTLVRDVNPEKITHFQDKEYLPFKKICDLGSGGWAKVECAQNVITGHRVALKLFPAASLNRKKEAEFKLSFQKEIASLKRLNGHQHIVQYVGAYQSQRNLGLLLSPVAACDLHQLLQDPETLPGVNTNTSLLYTFGCLTSALAFMHGHGIRHKDIKSENILIDPSKYPYNLLFTDFGIANDFSQTNQSMTVGPKLEGTLRYCAPEVARRRERATRSDVFSLGCVFLEVTTVLAGKTLSELYDSMDEDAIFHLSLPEISRWISSLASNSKKEISMALGWCKSMLEERPDDRPSSKQLLEIVAHDAGACSLRKEVFCSFCAAELSVQNTITSKSVRSDVGAVQDDGMPEISKSPNIDWITMNYTEQMFLEIVHTLYTAMQMLEGSEPGSSSNVQELELTYEVTNLLTWGHVVALSLHEDERKSRSMEISENQATILNILIQIKTVLEDLFPLSQTHADVKAMVSESCSIQAKDVCRTRYLPTGTFEYVEKLLQRPHSQVSHQRYENAHFSQVTSELSKRNKDLRRLTAPSTRIELQEKDEEANLELLQLCNSLPELLSLVKAMNPTMLPDDQNLEDLWSMPEPLKTRMSRAEVPGVWNRDPLAIFARFKAINLEVWHHYPRPSDVHLDASSVELPLYEEEGAYNLRCEASIRTRNNTRVRVLVEWKTYEPRVFDGEPDGKVAERVLELATIAKDSHKPQEFRVLNCLGMFRDIDPWTGEDRCQFGLVFELPRAPSGGVPVDLLRLLENEPTPSPGERLSLAQAVSSALLYLHAANWLHKGLRGDNILFFRDEVGDIEYGKPFLCGFQYTRPAQSEDMTEKPPENAFDDIYRHPRAQGSQADISYLKTFDIYSLGVILLEIAYWKPLASILHIDLLKARPSTTLRIRNRLLAQRELLNGLQSILGKSFVEIVRRCLVGPTAFGLSADADERRPQDSARLHAAFYRLVVRELKSPLTTSMF</sequence>
<dbReference type="PANTHER" id="PTHR37542">
    <property type="entry name" value="HELO DOMAIN-CONTAINING PROTEIN-RELATED"/>
    <property type="match status" value="1"/>
</dbReference>
<accession>A0ABR3CJY9</accession>
<dbReference type="CDD" id="cd00180">
    <property type="entry name" value="PKc"/>
    <property type="match status" value="1"/>
</dbReference>
<dbReference type="SMART" id="SM00220">
    <property type="entry name" value="S_TKc"/>
    <property type="match status" value="1"/>
</dbReference>
<dbReference type="Pfam" id="PF00069">
    <property type="entry name" value="Pkinase"/>
    <property type="match status" value="1"/>
</dbReference>
<dbReference type="PROSITE" id="PS00107">
    <property type="entry name" value="PROTEIN_KINASE_ATP"/>
    <property type="match status" value="1"/>
</dbReference>
<dbReference type="RefSeq" id="XP_066633610.1">
    <property type="nucleotide sequence ID" value="XM_066775729.1"/>
</dbReference>
<dbReference type="InterPro" id="IPR056002">
    <property type="entry name" value="DUF7580"/>
</dbReference>
<proteinExistence type="predicted"/>
<dbReference type="InterPro" id="IPR029498">
    <property type="entry name" value="HeLo_dom"/>
</dbReference>
<dbReference type="Pfam" id="PF24476">
    <property type="entry name" value="DUF7580"/>
    <property type="match status" value="1"/>
</dbReference>
<evidence type="ECO:0000259" key="4">
    <source>
        <dbReference type="PROSITE" id="PS50011"/>
    </source>
</evidence>
<keyword evidence="6" id="KW-1185">Reference proteome</keyword>
<dbReference type="EMBL" id="JAJVCZ030000004">
    <property type="protein sequence ID" value="KAL0260581.1"/>
    <property type="molecule type" value="Genomic_DNA"/>
</dbReference>
<dbReference type="InterPro" id="IPR008271">
    <property type="entry name" value="Ser/Thr_kinase_AS"/>
</dbReference>
<dbReference type="Proteomes" id="UP001430584">
    <property type="component" value="Unassembled WGS sequence"/>
</dbReference>
<dbReference type="InterPro" id="IPR000719">
    <property type="entry name" value="Prot_kinase_dom"/>
</dbReference>
<dbReference type="PANTHER" id="PTHR37542:SF1">
    <property type="entry name" value="PRION-INHIBITION AND PROPAGATION HELO DOMAIN-CONTAINING PROTEIN"/>
    <property type="match status" value="1"/>
</dbReference>
<organism evidence="5 6">
    <name type="scientific">Diplodia seriata</name>
    <dbReference type="NCBI Taxonomy" id="420778"/>
    <lineage>
        <taxon>Eukaryota</taxon>
        <taxon>Fungi</taxon>
        <taxon>Dikarya</taxon>
        <taxon>Ascomycota</taxon>
        <taxon>Pezizomycotina</taxon>
        <taxon>Dothideomycetes</taxon>
        <taxon>Dothideomycetes incertae sedis</taxon>
        <taxon>Botryosphaeriales</taxon>
        <taxon>Botryosphaeriaceae</taxon>
        <taxon>Diplodia</taxon>
    </lineage>
</organism>
<dbReference type="PROSITE" id="PS00108">
    <property type="entry name" value="PROTEIN_KINASE_ST"/>
    <property type="match status" value="1"/>
</dbReference>
<feature type="binding site" evidence="3">
    <location>
        <position position="122"/>
    </location>
    <ligand>
        <name>ATP</name>
        <dbReference type="ChEBI" id="CHEBI:30616"/>
    </ligand>
</feature>
<evidence type="ECO:0000256" key="2">
    <source>
        <dbReference type="ARBA" id="ARBA00022840"/>
    </source>
</evidence>
<dbReference type="Gene3D" id="1.20.120.1020">
    <property type="entry name" value="Prion-inhibition and propagation, HeLo domain"/>
    <property type="match status" value="1"/>
</dbReference>